<dbReference type="InterPro" id="IPR056867">
    <property type="entry name" value="LRR_15"/>
</dbReference>
<organism evidence="2 3">
    <name type="scientific">Purpureocillium lilacinum</name>
    <name type="common">Paecilomyces lilacinus</name>
    <dbReference type="NCBI Taxonomy" id="33203"/>
    <lineage>
        <taxon>Eukaryota</taxon>
        <taxon>Fungi</taxon>
        <taxon>Dikarya</taxon>
        <taxon>Ascomycota</taxon>
        <taxon>Pezizomycotina</taxon>
        <taxon>Sordariomycetes</taxon>
        <taxon>Hypocreomycetidae</taxon>
        <taxon>Hypocreales</taxon>
        <taxon>Ophiocordycipitaceae</taxon>
        <taxon>Purpureocillium</taxon>
    </lineage>
</organism>
<dbReference type="AlphaFoldDB" id="A0A179HJW9"/>
<feature type="domain" description="Leucine-rich repeat" evidence="1">
    <location>
        <begin position="223"/>
        <end position="384"/>
    </location>
</feature>
<gene>
    <name evidence="2" type="ORF">VFPFJ_04381</name>
</gene>
<reference evidence="2 3" key="1">
    <citation type="submission" date="2016-02" db="EMBL/GenBank/DDBJ databases">
        <title>Biosynthesis of antibiotic leucinostatins and their inhibition on Phytophthora in bio-control Purpureocillium lilacinum.</title>
        <authorList>
            <person name="Wang G."/>
            <person name="Liu Z."/>
            <person name="Lin R."/>
            <person name="Li E."/>
            <person name="Mao Z."/>
            <person name="Ling J."/>
            <person name="Yin W."/>
            <person name="Xie B."/>
        </authorList>
    </citation>
    <scope>NUCLEOTIDE SEQUENCE [LARGE SCALE GENOMIC DNA]</scope>
    <source>
        <strain evidence="2">PLFJ-1</strain>
    </source>
</reference>
<evidence type="ECO:0000313" key="3">
    <source>
        <dbReference type="Proteomes" id="UP000078340"/>
    </source>
</evidence>
<name>A0A179HJW9_PURLI</name>
<dbReference type="OMA" id="PWVFLMG"/>
<comment type="caution">
    <text evidence="2">The sequence shown here is derived from an EMBL/GenBank/DDBJ whole genome shotgun (WGS) entry which is preliminary data.</text>
</comment>
<dbReference type="EMBL" id="LSBI01000004">
    <property type="protein sequence ID" value="OAQ90222.1"/>
    <property type="molecule type" value="Genomic_DNA"/>
</dbReference>
<evidence type="ECO:0000313" key="2">
    <source>
        <dbReference type="EMBL" id="OAQ90222.1"/>
    </source>
</evidence>
<evidence type="ECO:0000259" key="1">
    <source>
        <dbReference type="Pfam" id="PF24969"/>
    </source>
</evidence>
<accession>A0A179HJW9</accession>
<dbReference type="Proteomes" id="UP000078340">
    <property type="component" value="Unassembled WGS sequence"/>
</dbReference>
<proteinExistence type="predicted"/>
<dbReference type="Pfam" id="PF24969">
    <property type="entry name" value="LRR_15"/>
    <property type="match status" value="1"/>
</dbReference>
<sequence length="614" mass="68588">MGHGMVGSASSGLSSEGGLVTEELWRHVMRTCAILGKAQAWESWTMHCSGRSRSLNLGEPGELNKYAMLGPCWSQAGARNKPQAASLSLTRAALEEAISSRRPTSPLWRTRDYVSLNLTSYHVLHCAFTFESCTVGSFHAREWHCFAEHLPACHLGRLHAQCSETSKLQIVTELQLSILDLLDVVDLIPMKAVNKHFCALTEALIYKHIDITWRPNETPPITLLLRTLIDRPELCQRIRGLRLDGEGFTTSGGYPDEPPTLPVASLSIAKASELIRSSNVPHAQQWAEELQFGHVDAIVALLISMLPKLTTLHLGPNFTVESRLLGQMLRSALSQSPPASRLPAFEQLRQVTFCRRTNEYRQRTVNNSADVLPFFYLPAIHDLSVSIDNPKDFSWHDRAPTPSSLRSLEVYRLRENRLGPLLTTLSGLQKLHWHCFYQNDLDCDVSRDVVDLDELTRALDRIGNTLIDLTIEAETSPAILAGDYEPPPLAISGSLMGLSRLRQVKKLCVPWVFLMGQSPPGGCRLGHLLPPTLQLLKLSADLDEPAEKWMWYDPDSIIQAIKTAVHDSTMSSLPDLRRIILPIPQCVGDLTEERRAQLRQLSDRVGIQLEPEDD</sequence>
<protein>
    <submittedName>
        <fullName evidence="2">DNA mismatch repair protein</fullName>
    </submittedName>
</protein>